<accession>A0A3F3PXG3</accession>
<sequence length="132" mass="14917">MSLTSWHGFLQAALLESNPKHGYNSLYGDENGCYYCPFVNATVLVSLSTHKIRLRSNHCQIGLLDIRAVKPTHKLKGTRHKNLGLIRSTRSHDLKFGTSGSLGFTLVRISSLCLAAFTRRLPRFKPRHRREA</sequence>
<evidence type="ECO:0000313" key="2">
    <source>
        <dbReference type="Proteomes" id="UP000253729"/>
    </source>
</evidence>
<dbReference type="GeneID" id="38144457"/>
<gene>
    <name evidence="1" type="ORF">BDQ94DRAFT_58188</name>
</gene>
<proteinExistence type="predicted"/>
<protein>
    <submittedName>
        <fullName evidence="1">Uncharacterized protein</fullName>
    </submittedName>
</protein>
<organism evidence="1 2">
    <name type="scientific">Aspergillus welwitschiae</name>
    <dbReference type="NCBI Taxonomy" id="1341132"/>
    <lineage>
        <taxon>Eukaryota</taxon>
        <taxon>Fungi</taxon>
        <taxon>Dikarya</taxon>
        <taxon>Ascomycota</taxon>
        <taxon>Pezizomycotina</taxon>
        <taxon>Eurotiomycetes</taxon>
        <taxon>Eurotiomycetidae</taxon>
        <taxon>Eurotiales</taxon>
        <taxon>Aspergillaceae</taxon>
        <taxon>Aspergillus</taxon>
        <taxon>Aspergillus subgen. Circumdati</taxon>
    </lineage>
</organism>
<reference evidence="1 2" key="1">
    <citation type="submission" date="2018-07" db="EMBL/GenBank/DDBJ databases">
        <title>The genomes of Aspergillus section Nigri reveals drivers in fungal speciation.</title>
        <authorList>
            <consortium name="DOE Joint Genome Institute"/>
            <person name="Vesth T.C."/>
            <person name="Nybo J."/>
            <person name="Theobald S."/>
            <person name="Brandl J."/>
            <person name="Frisvad J.C."/>
            <person name="Nielsen K.F."/>
            <person name="Lyhne E.K."/>
            <person name="Kogle M.E."/>
            <person name="Kuo A."/>
            <person name="Riley R."/>
            <person name="Clum A."/>
            <person name="Nolan M."/>
            <person name="Lipzen A."/>
            <person name="Salamov A."/>
            <person name="Henrissat B."/>
            <person name="Wiebenga A."/>
            <person name="De vries R.P."/>
            <person name="Grigoriev I.V."/>
            <person name="Mortensen U.H."/>
            <person name="Andersen M.R."/>
            <person name="Baker S.E."/>
        </authorList>
    </citation>
    <scope>NUCLEOTIDE SEQUENCE [LARGE SCALE GENOMIC DNA]</scope>
    <source>
        <strain evidence="1 2">CBS 139.54b</strain>
    </source>
</reference>
<dbReference type="Proteomes" id="UP000253729">
    <property type="component" value="Unassembled WGS sequence"/>
</dbReference>
<evidence type="ECO:0000313" key="1">
    <source>
        <dbReference type="EMBL" id="RDH31537.1"/>
    </source>
</evidence>
<dbReference type="EMBL" id="KZ852054">
    <property type="protein sequence ID" value="RDH31537.1"/>
    <property type="molecule type" value="Genomic_DNA"/>
</dbReference>
<keyword evidence="2" id="KW-1185">Reference proteome</keyword>
<name>A0A3F3PXG3_9EURO</name>
<dbReference type="RefSeq" id="XP_026624559.1">
    <property type="nucleotide sequence ID" value="XM_026776101.1"/>
</dbReference>
<dbReference type="AlphaFoldDB" id="A0A3F3PXG3"/>